<comment type="PTM">
    <text evidence="26">The iron and 2-oxoglutarate dependent 3-hydroxylation of aspartate and asparagine is (R) stereospecific within EGF domains.</text>
</comment>
<feature type="binding site" evidence="27">
    <location>
        <position position="72"/>
    </location>
    <ligand>
        <name>Ca(2+)</name>
        <dbReference type="ChEBI" id="CHEBI:29108"/>
        <label>1</label>
    </ligand>
</feature>
<feature type="binding site" evidence="27">
    <location>
        <position position="64"/>
    </location>
    <ligand>
        <name>Ca(2+)</name>
        <dbReference type="ChEBI" id="CHEBI:29108"/>
        <label>1</label>
    </ligand>
</feature>
<dbReference type="EC" id="3.4.21.41" evidence="5"/>
<dbReference type="GO" id="GO:0006958">
    <property type="term" value="P:complement activation, classical pathway"/>
    <property type="evidence" value="ECO:0007669"/>
    <property type="project" value="UniProtKB-KW"/>
</dbReference>
<feature type="binding site" evidence="27">
    <location>
        <position position="164"/>
    </location>
    <ligand>
        <name>Ca(2+)</name>
        <dbReference type="ChEBI" id="CHEBI:29108"/>
        <label>2</label>
    </ligand>
</feature>
<feature type="active site" description="Charge relay system" evidence="24">
    <location>
        <position position="486"/>
    </location>
</feature>
<feature type="disulfide bond" evidence="25 28">
    <location>
        <begin position="190"/>
        <end position="217"/>
    </location>
</feature>
<feature type="disulfide bond" evidence="25">
    <location>
        <begin position="247"/>
        <end position="265"/>
    </location>
</feature>
<evidence type="ECO:0000256" key="12">
    <source>
        <dbReference type="ARBA" id="ARBA00022729"/>
    </source>
</evidence>
<dbReference type="PROSITE" id="PS50923">
    <property type="entry name" value="SUSHI"/>
    <property type="match status" value="2"/>
</dbReference>
<evidence type="ECO:0000256" key="17">
    <source>
        <dbReference type="ARBA" id="ARBA00022859"/>
    </source>
</evidence>
<evidence type="ECO:0000256" key="4">
    <source>
        <dbReference type="ARBA" id="ARBA00009228"/>
    </source>
</evidence>
<evidence type="ECO:0000259" key="31">
    <source>
        <dbReference type="PROSITE" id="PS01180"/>
    </source>
</evidence>
<evidence type="ECO:0000256" key="8">
    <source>
        <dbReference type="ARBA" id="ARBA00022553"/>
    </source>
</evidence>
<evidence type="ECO:0000256" key="7">
    <source>
        <dbReference type="ARBA" id="ARBA00022536"/>
    </source>
</evidence>
<feature type="disulfide bond" evidence="25">
    <location>
        <begin position="614"/>
        <end position="636"/>
    </location>
</feature>
<feature type="binding site" evidence="27">
    <location>
        <position position="287"/>
    </location>
    <ligand>
        <name>Ca(2+)</name>
        <dbReference type="ChEBI" id="CHEBI:29108"/>
        <label>3</label>
    </ligand>
</feature>
<evidence type="ECO:0000256" key="29">
    <source>
        <dbReference type="PROSITE-ProRule" id="PRU00302"/>
    </source>
</evidence>
<dbReference type="SMART" id="SM00042">
    <property type="entry name" value="CUB"/>
    <property type="match status" value="2"/>
</dbReference>
<dbReference type="PROSITE" id="PS50240">
    <property type="entry name" value="TRYPSIN_DOM"/>
    <property type="match status" value="1"/>
</dbReference>
<evidence type="ECO:0000256" key="21">
    <source>
        <dbReference type="ARBA" id="ARBA00023278"/>
    </source>
</evidence>
<dbReference type="InterPro" id="IPR024175">
    <property type="entry name" value="Pept_S1A_C1r/C1S/mannan-bd"/>
</dbReference>
<feature type="binding site" evidence="27">
    <location>
        <position position="119"/>
    </location>
    <ligand>
        <name>Ca(2+)</name>
        <dbReference type="ChEBI" id="CHEBI:29108"/>
        <label>1</label>
    </ligand>
</feature>
<dbReference type="GO" id="GO:0004252">
    <property type="term" value="F:serine-type endopeptidase activity"/>
    <property type="evidence" value="ECO:0007669"/>
    <property type="project" value="UniProtKB-EC"/>
</dbReference>
<dbReference type="InterPro" id="IPR001314">
    <property type="entry name" value="Peptidase_S1A"/>
</dbReference>
<keyword evidence="16" id="KW-0720">Serine protease</keyword>
<feature type="disulfide bond" evidence="25">
    <location>
        <begin position="335"/>
        <end position="368"/>
    </location>
</feature>
<feature type="binding site" evidence="27">
    <location>
        <position position="168"/>
    </location>
    <ligand>
        <name>Ca(2+)</name>
        <dbReference type="ChEBI" id="CHEBI:29108"/>
        <label>2</label>
    </ligand>
</feature>
<comment type="caution">
    <text evidence="29">Lacks conserved residue(s) required for the propagation of feature annotation.</text>
</comment>
<dbReference type="PROSITE" id="PS00135">
    <property type="entry name" value="TRYPSIN_SER"/>
    <property type="match status" value="1"/>
</dbReference>
<reference evidence="34" key="1">
    <citation type="submission" date="2025-08" db="UniProtKB">
        <authorList>
            <consortium name="Ensembl"/>
        </authorList>
    </citation>
    <scope>IDENTIFICATION</scope>
</reference>
<feature type="domain" description="CUB" evidence="31">
    <location>
        <begin position="14"/>
        <end position="139"/>
    </location>
</feature>
<dbReference type="InterPro" id="IPR000436">
    <property type="entry name" value="Sushi_SCR_CCP_dom"/>
</dbReference>
<feature type="disulfide bond" description="Interchain (between heavy and light chains)" evidence="25">
    <location>
        <begin position="435"/>
        <end position="569"/>
    </location>
</feature>
<feature type="domain" description="CUB" evidence="31">
    <location>
        <begin position="190"/>
        <end position="302"/>
    </location>
</feature>
<feature type="disulfide bond" evidence="25">
    <location>
        <begin position="306"/>
        <end position="355"/>
    </location>
</feature>
<dbReference type="GO" id="GO:0045087">
    <property type="term" value="P:innate immune response"/>
    <property type="evidence" value="ECO:0007669"/>
    <property type="project" value="UniProtKB-KW"/>
</dbReference>
<keyword evidence="17" id="KW-0391">Immunity</keyword>
<feature type="binding site" evidence="27">
    <location>
        <position position="250"/>
    </location>
    <ligand>
        <name>Ca(2+)</name>
        <dbReference type="ChEBI" id="CHEBI:29108"/>
        <label>3</label>
    </ligand>
</feature>
<protein>
    <recommendedName>
        <fullName evidence="5">complement subcomponent C1r</fullName>
        <ecNumber evidence="5">3.4.21.41</ecNumber>
    </recommendedName>
</protein>
<dbReference type="SMART" id="SM00179">
    <property type="entry name" value="EGF_CA"/>
    <property type="match status" value="1"/>
</dbReference>
<dbReference type="SUPFAM" id="SSF57196">
    <property type="entry name" value="EGF/Laminin"/>
    <property type="match status" value="1"/>
</dbReference>
<dbReference type="CDD" id="cd00054">
    <property type="entry name" value="EGF_CA"/>
    <property type="match status" value="1"/>
</dbReference>
<dbReference type="InterPro" id="IPR009003">
    <property type="entry name" value="Peptidase_S1_PA"/>
</dbReference>
<sequence length="703" mass="79092">RDPLFLLLLLVGAVGSSPTPGKLYGEIMSPNYPKPYPSNNLSSWDIVVPEGFKVKLNFWYFDLEPSETCLYDYVKVTADKRDLGRFCGQLGSAEGSHPGNREFMSKGNRMRLMFHSDFSNEENGTIVPYKGFLAYYQAEDLDECASGNALEEDEGPRCQHLCHNYVGGYVCSCHPGYQLQRDRHSCKVECSSLLFTEPSGYLSSPEYPQPYPAELQCNYSIHLERGLRIILKFLEPFEIDDHQQVHCPYDQLNIQVRGRVIGDFCGTVSPGLVETDSNVVDVLFFTDDSGFSRGWKIHYSSERVRCPQPVPRDQFTLIKDLQPLYQYRDYFIVSCKTGYDLMEGDKKLSAFTSVCQDDGTWHRPMPYCEIVNCGNPRGLINGEFSYVTQPENNEYQSEIAYYCNTPYYGTYTCSAEGSWSDQDGLEDIPVCLPVCGKPDNPIISIQRIIGGSEAPNGSFPWQAMTSINGLGGGVLLGDRWILTAAHTIYSKGGTDHVERESLNQIAERTEVFLGHTVVHELHKIGNRPVRNLYVHPGYKPHEKHNFDGDIALIELRDPITLGPDVLPICLPDAKNGSFYRRGRMGYVSGFGEEEQFLPDRLKYTALPVTGRATCQEWLKGEKIDKKDPVFSENMFCAGTKLGKKDACQGDSGGALSVLYKESGRWVAIGIVSWGIGCDKGYGFYTKVLNYLDWIKEKTGENWL</sequence>
<keyword evidence="21 26" id="KW-0379">Hydroxylation</keyword>
<evidence type="ECO:0000256" key="13">
    <source>
        <dbReference type="ARBA" id="ARBA00022737"/>
    </source>
</evidence>
<dbReference type="GO" id="GO:0035821">
    <property type="term" value="P:modulation of process of another organism"/>
    <property type="evidence" value="ECO:0007669"/>
    <property type="project" value="UniProtKB-ARBA"/>
</dbReference>
<feature type="signal peptide" evidence="30">
    <location>
        <begin position="1"/>
        <end position="16"/>
    </location>
</feature>
<dbReference type="Gene3D" id="2.10.25.10">
    <property type="entry name" value="Laminin"/>
    <property type="match status" value="1"/>
</dbReference>
<dbReference type="InterPro" id="IPR018097">
    <property type="entry name" value="EGF_Ca-bd_CS"/>
</dbReference>
<keyword evidence="20" id="KW-0325">Glycoprotein</keyword>
<feature type="domain" description="Sushi" evidence="33">
    <location>
        <begin position="304"/>
        <end position="370"/>
    </location>
</feature>
<dbReference type="SMART" id="SM00181">
    <property type="entry name" value="EGF"/>
    <property type="match status" value="1"/>
</dbReference>
<dbReference type="Pfam" id="PF00431">
    <property type="entry name" value="CUB"/>
    <property type="match status" value="2"/>
</dbReference>
<evidence type="ECO:0000256" key="20">
    <source>
        <dbReference type="ARBA" id="ARBA00023180"/>
    </source>
</evidence>
<dbReference type="InterPro" id="IPR001254">
    <property type="entry name" value="Trypsin_dom"/>
</dbReference>
<evidence type="ECO:0000256" key="11">
    <source>
        <dbReference type="ARBA" id="ARBA00022670"/>
    </source>
</evidence>
<feature type="disulfide bond" evidence="25">
    <location>
        <begin position="69"/>
        <end position="87"/>
    </location>
</feature>
<evidence type="ECO:0000313" key="35">
    <source>
        <dbReference type="Proteomes" id="UP000694392"/>
    </source>
</evidence>
<keyword evidence="10 29" id="KW-0768">Sushi</keyword>
<dbReference type="GO" id="GO:0009986">
    <property type="term" value="C:cell surface"/>
    <property type="evidence" value="ECO:0007669"/>
    <property type="project" value="UniProtKB-SubCell"/>
</dbReference>
<comment type="subunit">
    <text evidence="23">Core component of the complement C1 complex, a calcium-dependent complex composed of 1 molecule of the C1Q subcomplex, 2 molecules of C1R and 2 molecules of C1S. The C1Q subcomplex is composed 18 subunits: 3 chains of C1QA, C1QB, and C1QC trimerize to form 6 collagen-like triple helices connected to six globular ligand-recognition modules. Within the C1 complex, C1R is a dimer of identical chains, each of which is activated by cleavage into two chains, heavy and light, connected by disulfide bonds.</text>
</comment>
<keyword evidence="19 25" id="KW-1015">Disulfide bond</keyword>
<dbReference type="PANTHER" id="PTHR24255">
    <property type="entry name" value="COMPLEMENT COMPONENT 1, S SUBCOMPONENT-RELATED"/>
    <property type="match status" value="1"/>
</dbReference>
<dbReference type="Pfam" id="PF00089">
    <property type="entry name" value="Trypsin"/>
    <property type="match status" value="1"/>
</dbReference>
<evidence type="ECO:0000256" key="24">
    <source>
        <dbReference type="PIRSR" id="PIRSR001155-1"/>
    </source>
</evidence>
<dbReference type="InterPro" id="IPR035976">
    <property type="entry name" value="Sushi/SCR/CCP_sf"/>
</dbReference>
<evidence type="ECO:0000256" key="6">
    <source>
        <dbReference type="ARBA" id="ARBA00022525"/>
    </source>
</evidence>
<evidence type="ECO:0000256" key="23">
    <source>
        <dbReference type="ARBA" id="ARBA00093536"/>
    </source>
</evidence>
<dbReference type="Gene3D" id="2.40.10.10">
    <property type="entry name" value="Trypsin-like serine proteases"/>
    <property type="match status" value="2"/>
</dbReference>
<evidence type="ECO:0000256" key="26">
    <source>
        <dbReference type="PIRSR" id="PIRSR001155-3"/>
    </source>
</evidence>
<dbReference type="Proteomes" id="UP000694392">
    <property type="component" value="Unplaced"/>
</dbReference>
<dbReference type="PIRSF" id="PIRSF001155">
    <property type="entry name" value="C1r_C1s_MASP"/>
    <property type="match status" value="1"/>
</dbReference>
<feature type="disulfide bond" evidence="25">
    <location>
        <begin position="144"/>
        <end position="162"/>
    </location>
</feature>
<reference evidence="34" key="2">
    <citation type="submission" date="2025-09" db="UniProtKB">
        <authorList>
            <consortium name="Ensembl"/>
        </authorList>
    </citation>
    <scope>IDENTIFICATION</scope>
</reference>
<feature type="binding site" evidence="27">
    <location>
        <position position="140"/>
    </location>
    <ligand>
        <name>Ca(2+)</name>
        <dbReference type="ChEBI" id="CHEBI:29108"/>
        <label>2</label>
    </ligand>
</feature>
<dbReference type="Ensembl" id="ENSSPUT00000019833.1">
    <property type="protein sequence ID" value="ENSSPUP00000018618.1"/>
    <property type="gene ID" value="ENSSPUG00000014359.1"/>
</dbReference>
<dbReference type="OMA" id="SKGNRMH"/>
<dbReference type="PANTHER" id="PTHR24255:SF25">
    <property type="entry name" value="COMPLEMENT C1R SUBCOMPONENT"/>
    <property type="match status" value="1"/>
</dbReference>
<keyword evidence="27" id="KW-0479">Metal-binding</keyword>
<feature type="disulfide bond" evidence="25">
    <location>
        <begin position="403"/>
        <end position="431"/>
    </location>
</feature>
<dbReference type="Gene3D" id="2.10.70.10">
    <property type="entry name" value="Complement Module, domain 1"/>
    <property type="match status" value="2"/>
</dbReference>
<feature type="disulfide bond" evidence="25">
    <location>
        <begin position="373"/>
        <end position="413"/>
    </location>
</feature>
<keyword evidence="11" id="KW-0645">Protease</keyword>
<dbReference type="CDD" id="cd00041">
    <property type="entry name" value="CUB"/>
    <property type="match status" value="2"/>
</dbReference>
<keyword evidence="6" id="KW-0964">Secreted</keyword>
<dbReference type="InterPro" id="IPR001881">
    <property type="entry name" value="EGF-like_Ca-bd_dom"/>
</dbReference>
<keyword evidence="15" id="KW-0068">Autocatalytic cleavage</keyword>
<dbReference type="Pfam" id="PF14670">
    <property type="entry name" value="FXa_inhibition"/>
    <property type="match status" value="1"/>
</dbReference>
<evidence type="ECO:0000256" key="28">
    <source>
        <dbReference type="PROSITE-ProRule" id="PRU00059"/>
    </source>
</evidence>
<proteinExistence type="inferred from homology"/>
<evidence type="ECO:0000256" key="30">
    <source>
        <dbReference type="SAM" id="SignalP"/>
    </source>
</evidence>
<dbReference type="InterPro" id="IPR000859">
    <property type="entry name" value="CUB_dom"/>
</dbReference>
<evidence type="ECO:0000256" key="10">
    <source>
        <dbReference type="ARBA" id="ARBA00022659"/>
    </source>
</evidence>
<dbReference type="InterPro" id="IPR033116">
    <property type="entry name" value="TRYPSIN_SER"/>
</dbReference>
<feature type="binding site" evidence="27">
    <location>
        <position position="117"/>
    </location>
    <ligand>
        <name>Ca(2+)</name>
        <dbReference type="ChEBI" id="CHEBI:29108"/>
        <label>1</label>
    </ligand>
</feature>
<feature type="disulfide bond" evidence="25">
    <location>
        <begin position="158"/>
        <end position="171"/>
    </location>
</feature>
<dbReference type="Gene3D" id="2.60.120.290">
    <property type="entry name" value="Spermadhesin, CUB domain"/>
    <property type="match status" value="2"/>
</dbReference>
<evidence type="ECO:0000256" key="16">
    <source>
        <dbReference type="ARBA" id="ARBA00022825"/>
    </source>
</evidence>
<feature type="modified residue" description="(3R)-3-hydroxyasparagine" evidence="26">
    <location>
        <position position="164"/>
    </location>
</feature>
<feature type="active site" description="Charge relay system" evidence="24">
    <location>
        <position position="651"/>
    </location>
</feature>
<accession>A0A8D0HFR2</accession>
<dbReference type="Pfam" id="PF00084">
    <property type="entry name" value="Sushi"/>
    <property type="match status" value="1"/>
</dbReference>
<evidence type="ECO:0000256" key="14">
    <source>
        <dbReference type="ARBA" id="ARBA00022801"/>
    </source>
</evidence>
<keyword evidence="35" id="KW-1185">Reference proteome</keyword>
<dbReference type="FunFam" id="2.10.25.10:FF:000419">
    <property type="entry name" value="Complement C1r subcomponent"/>
    <property type="match status" value="1"/>
</dbReference>
<dbReference type="GeneTree" id="ENSGT00940000158621"/>
<feature type="disulfide bond" evidence="25">
    <location>
        <begin position="647"/>
        <end position="677"/>
    </location>
</feature>
<evidence type="ECO:0000256" key="2">
    <source>
        <dbReference type="ARBA" id="ARBA00004241"/>
    </source>
</evidence>
<dbReference type="AlphaFoldDB" id="A0A8D0HFR2"/>
<keyword evidence="8 26" id="KW-0597">Phosphoprotein</keyword>
<dbReference type="InterPro" id="IPR000742">
    <property type="entry name" value="EGF"/>
</dbReference>
<dbReference type="FunFam" id="2.60.120.290:FF:000012">
    <property type="entry name" value="mannan-binding lectin serine protease 1 isoform X1"/>
    <property type="match status" value="1"/>
</dbReference>
<keyword evidence="14" id="KW-0378">Hydrolase</keyword>
<comment type="function">
    <text evidence="22">Serine protease component of the complement C1 complex, a multiprotein complex that initiates the classical pathway of the complement system, a cascade of proteins that leads to phagocytosis and breakdown of pathogens and signaling that strengthens the adaptive immune system. C1R catalyzes the first enzymatic step in the classical complement pathway: it is activated by the C1Q subcomplex of the C1 complex, which associates with IgG or IgM immunoglobulins complexed with antigens to form antigen-antibody complexes on the surface of pathogens. Immunoglobulin-binding promotes the autocatalytic cleavage and activation of C1R. Activated C1R then cleaves and activates C1S, the second protease of the classical complement pathway. It is unclear if C1R activates C1S within single, strained C1 complexes or between neighboring C1 complexes on surfaces.</text>
</comment>
<keyword evidence="13" id="KW-0677">Repeat</keyword>
<evidence type="ECO:0000256" key="3">
    <source>
        <dbReference type="ARBA" id="ARBA00004613"/>
    </source>
</evidence>
<evidence type="ECO:0000256" key="22">
    <source>
        <dbReference type="ARBA" id="ARBA00093383"/>
    </source>
</evidence>
<evidence type="ECO:0000256" key="19">
    <source>
        <dbReference type="ARBA" id="ARBA00023157"/>
    </source>
</evidence>
<evidence type="ECO:0000256" key="1">
    <source>
        <dbReference type="ARBA" id="ARBA00001057"/>
    </source>
</evidence>
<dbReference type="SMART" id="SM00020">
    <property type="entry name" value="Tryp_SPc"/>
    <property type="match status" value="1"/>
</dbReference>
<dbReference type="GO" id="GO:0031638">
    <property type="term" value="P:zymogen activation"/>
    <property type="evidence" value="ECO:0007669"/>
    <property type="project" value="TreeGrafter"/>
</dbReference>
<dbReference type="FunFam" id="2.10.70.10:FF:000040">
    <property type="entry name" value="Complement C1r subcomponent"/>
    <property type="match status" value="1"/>
</dbReference>
<evidence type="ECO:0000256" key="9">
    <source>
        <dbReference type="ARBA" id="ARBA00022588"/>
    </source>
</evidence>
<dbReference type="InterPro" id="IPR035914">
    <property type="entry name" value="Sperma_CUB_dom_sf"/>
</dbReference>
<evidence type="ECO:0000256" key="18">
    <source>
        <dbReference type="ARBA" id="ARBA00022875"/>
    </source>
</evidence>
<feature type="chain" id="PRO_5034149286" description="complement subcomponent C1r" evidence="30">
    <location>
        <begin position="17"/>
        <end position="703"/>
    </location>
</feature>
<keyword evidence="12 30" id="KW-0732">Signal</keyword>
<feature type="binding site" evidence="27">
    <location>
        <position position="165"/>
    </location>
    <ligand>
        <name>Ca(2+)</name>
        <dbReference type="ChEBI" id="CHEBI:29108"/>
        <label>2</label>
    </ligand>
</feature>
<dbReference type="PROSITE" id="PS01180">
    <property type="entry name" value="CUB"/>
    <property type="match status" value="2"/>
</dbReference>
<dbReference type="GO" id="GO:0005509">
    <property type="term" value="F:calcium ion binding"/>
    <property type="evidence" value="ECO:0007669"/>
    <property type="project" value="InterPro"/>
</dbReference>
<dbReference type="FunFam" id="2.60.120.290:FF:000006">
    <property type="entry name" value="Mannan-binding lectin serine protease 1"/>
    <property type="match status" value="1"/>
</dbReference>
<organism evidence="34 35">
    <name type="scientific">Sphenodon punctatus</name>
    <name type="common">Tuatara</name>
    <name type="synonym">Hatteria punctata</name>
    <dbReference type="NCBI Taxonomy" id="8508"/>
    <lineage>
        <taxon>Eukaryota</taxon>
        <taxon>Metazoa</taxon>
        <taxon>Chordata</taxon>
        <taxon>Craniata</taxon>
        <taxon>Vertebrata</taxon>
        <taxon>Euteleostomi</taxon>
        <taxon>Lepidosauria</taxon>
        <taxon>Sphenodontia</taxon>
        <taxon>Sphenodontidae</taxon>
        <taxon>Sphenodon</taxon>
    </lineage>
</organism>
<keyword evidence="9" id="KW-0399">Innate immunity</keyword>
<evidence type="ECO:0000259" key="33">
    <source>
        <dbReference type="PROSITE" id="PS50923"/>
    </source>
</evidence>
<dbReference type="SUPFAM" id="SSF49854">
    <property type="entry name" value="Spermadhesin, CUB domain"/>
    <property type="match status" value="2"/>
</dbReference>
<feature type="domain" description="Peptidase S1" evidence="32">
    <location>
        <begin position="448"/>
        <end position="699"/>
    </location>
</feature>
<feature type="domain" description="Sushi" evidence="33">
    <location>
        <begin position="371"/>
        <end position="433"/>
    </location>
</feature>
<evidence type="ECO:0000313" key="34">
    <source>
        <dbReference type="Ensembl" id="ENSSPUP00000018618.1"/>
    </source>
</evidence>
<comment type="subcellular location">
    <subcellularLocation>
        <location evidence="2">Cell surface</location>
    </subcellularLocation>
    <subcellularLocation>
        <location evidence="3">Secreted</location>
    </subcellularLocation>
</comment>
<comment type="catalytic activity">
    <reaction evidence="1">
        <text>Selective cleavage of Lys(or Arg)-|-Ile bond in complement subcomponent C1s to form the active form of C1s (EC 3.4.21.42).</text>
        <dbReference type="EC" id="3.4.21.41"/>
    </reaction>
</comment>
<feature type="active site" description="Charge relay system" evidence="24">
    <location>
        <position position="549"/>
    </location>
</feature>
<evidence type="ECO:0000256" key="5">
    <source>
        <dbReference type="ARBA" id="ARBA00011907"/>
    </source>
</evidence>
<dbReference type="SUPFAM" id="SSF57535">
    <property type="entry name" value="Complement control module/SCR domain"/>
    <property type="match status" value="1"/>
</dbReference>
<dbReference type="FunFam" id="2.40.10.10:FF:000054">
    <property type="entry name" value="Complement C1r subcomponent"/>
    <property type="match status" value="1"/>
</dbReference>
<keyword evidence="27" id="KW-0106">Calcium</keyword>
<feature type="modified residue" description="Phosphoserine; by CK2" evidence="26">
    <location>
        <position position="203"/>
    </location>
</feature>
<dbReference type="PRINTS" id="PR00722">
    <property type="entry name" value="CHYMOTRYPSIN"/>
</dbReference>
<evidence type="ECO:0000256" key="25">
    <source>
        <dbReference type="PIRSR" id="PIRSR001155-2"/>
    </source>
</evidence>
<evidence type="ECO:0000259" key="32">
    <source>
        <dbReference type="PROSITE" id="PS50240"/>
    </source>
</evidence>
<comment type="similarity">
    <text evidence="4">Belongs to the peptidase S1 family. Snake venom subfamily.</text>
</comment>
<dbReference type="PROSITE" id="PS01187">
    <property type="entry name" value="EGF_CA"/>
    <property type="match status" value="1"/>
</dbReference>
<dbReference type="CDD" id="cd00190">
    <property type="entry name" value="Tryp_SPc"/>
    <property type="match status" value="1"/>
</dbReference>
<dbReference type="GO" id="GO:0072562">
    <property type="term" value="C:blood microparticle"/>
    <property type="evidence" value="ECO:0007669"/>
    <property type="project" value="TreeGrafter"/>
</dbReference>
<evidence type="ECO:0000256" key="15">
    <source>
        <dbReference type="ARBA" id="ARBA00022813"/>
    </source>
</evidence>
<feature type="binding site" evidence="27">
    <location>
        <position position="289"/>
    </location>
    <ligand>
        <name>Ca(2+)</name>
        <dbReference type="ChEBI" id="CHEBI:29108"/>
        <label>3</label>
    </ligand>
</feature>
<feature type="disulfide bond" evidence="25">
    <location>
        <begin position="173"/>
        <end position="186"/>
    </location>
</feature>
<dbReference type="SMART" id="SM00032">
    <property type="entry name" value="CCP"/>
    <property type="match status" value="2"/>
</dbReference>
<dbReference type="FunFam" id="2.10.70.10:FF:000016">
    <property type="entry name" value="Mannan-binding lectin serine protease 1"/>
    <property type="match status" value="1"/>
</dbReference>
<feature type="binding site" evidence="27">
    <location>
        <position position="143"/>
    </location>
    <ligand>
        <name>Ca(2+)</name>
        <dbReference type="ChEBI" id="CHEBI:29108"/>
        <label>2</label>
    </ligand>
</feature>
<dbReference type="SUPFAM" id="SSF50494">
    <property type="entry name" value="Trypsin-like serine proteases"/>
    <property type="match status" value="1"/>
</dbReference>
<name>A0A8D0HFR2_SPHPU</name>
<keyword evidence="18" id="KW-0180">Complement pathway</keyword>
<keyword evidence="7" id="KW-0245">EGF-like domain</keyword>
<evidence type="ECO:0000256" key="27">
    <source>
        <dbReference type="PIRSR" id="PIRSR001155-4"/>
    </source>
</evidence>
<dbReference type="InterPro" id="IPR043504">
    <property type="entry name" value="Peptidase_S1_PA_chymotrypsin"/>
</dbReference>
<dbReference type="CDD" id="cd00033">
    <property type="entry name" value="CCP"/>
    <property type="match status" value="2"/>
</dbReference>